<accession>A0AAU9PL40</accession>
<keyword evidence="2" id="KW-1185">Reference proteome</keyword>
<gene>
    <name evidence="1" type="ORF">LVIROSA_LOCUS35838</name>
</gene>
<comment type="caution">
    <text evidence="1">The sequence shown here is derived from an EMBL/GenBank/DDBJ whole genome shotgun (WGS) entry which is preliminary data.</text>
</comment>
<dbReference type="AlphaFoldDB" id="A0AAU9PL40"/>
<evidence type="ECO:0000313" key="1">
    <source>
        <dbReference type="EMBL" id="CAH1450411.1"/>
    </source>
</evidence>
<evidence type="ECO:0000313" key="2">
    <source>
        <dbReference type="Proteomes" id="UP001157418"/>
    </source>
</evidence>
<organism evidence="1 2">
    <name type="scientific">Lactuca virosa</name>
    <dbReference type="NCBI Taxonomy" id="75947"/>
    <lineage>
        <taxon>Eukaryota</taxon>
        <taxon>Viridiplantae</taxon>
        <taxon>Streptophyta</taxon>
        <taxon>Embryophyta</taxon>
        <taxon>Tracheophyta</taxon>
        <taxon>Spermatophyta</taxon>
        <taxon>Magnoliopsida</taxon>
        <taxon>eudicotyledons</taxon>
        <taxon>Gunneridae</taxon>
        <taxon>Pentapetalae</taxon>
        <taxon>asterids</taxon>
        <taxon>campanulids</taxon>
        <taxon>Asterales</taxon>
        <taxon>Asteraceae</taxon>
        <taxon>Cichorioideae</taxon>
        <taxon>Cichorieae</taxon>
        <taxon>Lactucinae</taxon>
        <taxon>Lactuca</taxon>
    </lineage>
</organism>
<protein>
    <submittedName>
        <fullName evidence="1">Uncharacterized protein</fullName>
    </submittedName>
</protein>
<dbReference type="EMBL" id="CAKMRJ010005634">
    <property type="protein sequence ID" value="CAH1450411.1"/>
    <property type="molecule type" value="Genomic_DNA"/>
</dbReference>
<reference evidence="1 2" key="1">
    <citation type="submission" date="2022-01" db="EMBL/GenBank/DDBJ databases">
        <authorList>
            <person name="Xiong W."/>
            <person name="Schranz E."/>
        </authorList>
    </citation>
    <scope>NUCLEOTIDE SEQUENCE [LARGE SCALE GENOMIC DNA]</scope>
</reference>
<dbReference type="Proteomes" id="UP001157418">
    <property type="component" value="Unassembled WGS sequence"/>
</dbReference>
<name>A0AAU9PL40_9ASTR</name>
<proteinExistence type="predicted"/>
<sequence length="130" mass="14980">MLLSQKHLSEMGFPWLRVKAFLLRILEMSLRNISRHTMTRLKLEIVFTFLVLLSLNPLPRFMVIGSQTPYNARRFQNTLHLPGKTMYNLELDYKPVTIIVDVEVAVTPDVHVESVPVGHLLGTSFETTYP</sequence>